<dbReference type="InterPro" id="IPR003340">
    <property type="entry name" value="B3_DNA-bd"/>
</dbReference>
<feature type="compositionally biased region" description="Basic and acidic residues" evidence="9">
    <location>
        <begin position="811"/>
        <end position="823"/>
    </location>
</feature>
<feature type="region of interest" description="Disordered" evidence="9">
    <location>
        <begin position="764"/>
        <end position="854"/>
    </location>
</feature>
<evidence type="ECO:0000259" key="10">
    <source>
        <dbReference type="PROSITE" id="PS50863"/>
    </source>
</evidence>
<evidence type="ECO:0000256" key="9">
    <source>
        <dbReference type="SAM" id="MobiDB-lite"/>
    </source>
</evidence>
<evidence type="ECO:0000256" key="2">
    <source>
        <dbReference type="ARBA" id="ARBA00022723"/>
    </source>
</evidence>
<evidence type="ECO:0000313" key="12">
    <source>
        <dbReference type="EMBL" id="KAF4378935.1"/>
    </source>
</evidence>
<dbReference type="PANTHER" id="PTHR46245:SF2">
    <property type="entry name" value="B3 DOMAIN-CONTAINING TRANSCRIPTION REPRESSOR VAL2"/>
    <property type="match status" value="1"/>
</dbReference>
<dbReference type="InterPro" id="IPR057743">
    <property type="entry name" value="Zfn_VAL1-3_N"/>
</dbReference>
<feature type="region of interest" description="Disordered" evidence="9">
    <location>
        <begin position="880"/>
        <end position="951"/>
    </location>
</feature>
<dbReference type="Proteomes" id="UP000525078">
    <property type="component" value="Unassembled WGS sequence"/>
</dbReference>
<dbReference type="GO" id="GO:0008270">
    <property type="term" value="F:zinc ion binding"/>
    <property type="evidence" value="ECO:0007669"/>
    <property type="project" value="UniProtKB-KW"/>
</dbReference>
<evidence type="ECO:0000256" key="3">
    <source>
        <dbReference type="ARBA" id="ARBA00022771"/>
    </source>
</evidence>
<keyword evidence="4" id="KW-0862">Zinc</keyword>
<feature type="compositionally biased region" description="Low complexity" evidence="9">
    <location>
        <begin position="880"/>
        <end position="892"/>
    </location>
</feature>
<dbReference type="SMART" id="SM01019">
    <property type="entry name" value="B3"/>
    <property type="match status" value="1"/>
</dbReference>
<comment type="subcellular location">
    <subcellularLocation>
        <location evidence="1">Nucleus</location>
    </subcellularLocation>
</comment>
<keyword evidence="2" id="KW-0479">Metal-binding</keyword>
<keyword evidence="8" id="KW-0539">Nucleus</keyword>
<protein>
    <recommendedName>
        <fullName evidence="14">B3 domain-containing transcription repressor VAL2</fullName>
    </recommendedName>
</protein>
<evidence type="ECO:0000259" key="11">
    <source>
        <dbReference type="PROSITE" id="PS51050"/>
    </source>
</evidence>
<name>A0A7J6G7G6_CANSA</name>
<keyword evidence="5" id="KW-0805">Transcription regulation</keyword>
<feature type="compositionally biased region" description="Basic and acidic residues" evidence="9">
    <location>
        <begin position="770"/>
        <end position="791"/>
    </location>
</feature>
<dbReference type="CDD" id="cd10017">
    <property type="entry name" value="B3_DNA"/>
    <property type="match status" value="1"/>
</dbReference>
<feature type="domain" description="CW-type" evidence="11">
    <location>
        <begin position="605"/>
        <end position="655"/>
    </location>
</feature>
<dbReference type="Pfam" id="PF02362">
    <property type="entry name" value="B3"/>
    <property type="match status" value="1"/>
</dbReference>
<dbReference type="Pfam" id="PF25813">
    <property type="entry name" value="zf_VAL1_N"/>
    <property type="match status" value="1"/>
</dbReference>
<evidence type="ECO:0000256" key="5">
    <source>
        <dbReference type="ARBA" id="ARBA00023015"/>
    </source>
</evidence>
<dbReference type="Gene3D" id="3.30.40.100">
    <property type="match status" value="1"/>
</dbReference>
<dbReference type="GO" id="GO:0005634">
    <property type="term" value="C:nucleus"/>
    <property type="evidence" value="ECO:0007669"/>
    <property type="project" value="UniProtKB-SubCell"/>
</dbReference>
<feature type="compositionally biased region" description="Acidic residues" evidence="9">
    <location>
        <begin position="934"/>
        <end position="944"/>
    </location>
</feature>
<accession>A0A7J6G7G6</accession>
<comment type="caution">
    <text evidence="12">The sequence shown here is derived from an EMBL/GenBank/DDBJ whole genome shotgun (WGS) entry which is preliminary data.</text>
</comment>
<keyword evidence="7" id="KW-0804">Transcription</keyword>
<proteinExistence type="predicted"/>
<keyword evidence="3" id="KW-0863">Zinc-finger</keyword>
<dbReference type="PROSITE" id="PS51050">
    <property type="entry name" value="ZF_CW"/>
    <property type="match status" value="1"/>
</dbReference>
<evidence type="ECO:0000256" key="1">
    <source>
        <dbReference type="ARBA" id="ARBA00004123"/>
    </source>
</evidence>
<dbReference type="PROSITE" id="PS50863">
    <property type="entry name" value="B3"/>
    <property type="match status" value="1"/>
</dbReference>
<dbReference type="GO" id="GO:0003677">
    <property type="term" value="F:DNA binding"/>
    <property type="evidence" value="ECO:0007669"/>
    <property type="project" value="UniProtKB-KW"/>
</dbReference>
<evidence type="ECO:0000256" key="6">
    <source>
        <dbReference type="ARBA" id="ARBA00023125"/>
    </source>
</evidence>
<evidence type="ECO:0000256" key="4">
    <source>
        <dbReference type="ARBA" id="ARBA00022833"/>
    </source>
</evidence>
<dbReference type="SUPFAM" id="SSF101936">
    <property type="entry name" value="DNA-binding pseudobarrel domain"/>
    <property type="match status" value="1"/>
</dbReference>
<keyword evidence="6" id="KW-0238">DNA-binding</keyword>
<dbReference type="InterPro" id="IPR011124">
    <property type="entry name" value="Znf_CW"/>
</dbReference>
<dbReference type="FunFam" id="2.40.330.10:FF:000006">
    <property type="entry name" value="B3 domain-containing transcription repressor VAL1"/>
    <property type="match status" value="1"/>
</dbReference>
<organism evidence="12 13">
    <name type="scientific">Cannabis sativa</name>
    <name type="common">Hemp</name>
    <name type="synonym">Marijuana</name>
    <dbReference type="NCBI Taxonomy" id="3483"/>
    <lineage>
        <taxon>Eukaryota</taxon>
        <taxon>Viridiplantae</taxon>
        <taxon>Streptophyta</taxon>
        <taxon>Embryophyta</taxon>
        <taxon>Tracheophyta</taxon>
        <taxon>Spermatophyta</taxon>
        <taxon>Magnoliopsida</taxon>
        <taxon>eudicotyledons</taxon>
        <taxon>Gunneridae</taxon>
        <taxon>Pentapetalae</taxon>
        <taxon>rosids</taxon>
        <taxon>fabids</taxon>
        <taxon>Rosales</taxon>
        <taxon>Cannabaceae</taxon>
        <taxon>Cannabis</taxon>
    </lineage>
</organism>
<evidence type="ECO:0000256" key="7">
    <source>
        <dbReference type="ARBA" id="ARBA00023163"/>
    </source>
</evidence>
<feature type="compositionally biased region" description="Acidic residues" evidence="9">
    <location>
        <begin position="903"/>
        <end position="914"/>
    </location>
</feature>
<dbReference type="GO" id="GO:0006355">
    <property type="term" value="P:regulation of DNA-templated transcription"/>
    <property type="evidence" value="ECO:0007669"/>
    <property type="project" value="UniProtKB-ARBA"/>
</dbReference>
<dbReference type="Pfam" id="PF07496">
    <property type="entry name" value="zf-CW"/>
    <property type="match status" value="1"/>
</dbReference>
<dbReference type="PANTHER" id="PTHR46245">
    <property type="entry name" value="B3 DOMAIN-CONTAINING PROTEIN OS07G0563300"/>
    <property type="match status" value="1"/>
</dbReference>
<feature type="region of interest" description="Disordered" evidence="9">
    <location>
        <begin position="219"/>
        <end position="249"/>
    </location>
</feature>
<dbReference type="EMBL" id="JAATIP010000070">
    <property type="protein sequence ID" value="KAF4378935.1"/>
    <property type="molecule type" value="Genomic_DNA"/>
</dbReference>
<evidence type="ECO:0008006" key="14">
    <source>
        <dbReference type="Google" id="ProtNLM"/>
    </source>
</evidence>
<feature type="compositionally biased region" description="Polar residues" evidence="9">
    <location>
        <begin position="795"/>
        <end position="810"/>
    </location>
</feature>
<dbReference type="InterPro" id="IPR015300">
    <property type="entry name" value="DNA-bd_pseudobarrel_sf"/>
</dbReference>
<evidence type="ECO:0000256" key="8">
    <source>
        <dbReference type="ARBA" id="ARBA00023242"/>
    </source>
</evidence>
<dbReference type="AlphaFoldDB" id="A0A7J6G7G6"/>
<feature type="domain" description="TF-B3" evidence="10">
    <location>
        <begin position="322"/>
        <end position="423"/>
    </location>
</feature>
<sequence>MACMNVSCGASTSIDWKRGWALRSGGYANLCDKCGSAYEQLVYCDVYHSAESGWRECISCGKRLHCGCIASRFLLELLDCGGVKCANCAKKSGSHLITIADKPNEPGTSKVSELQHISSNDQLDGNNNDSIKFMKLSNDTEGIGLRHLLQSQHEETNGLFRKMKQEEVPPVGEAGNTYLSSLNQGSNGSSEAAKAELRKASIGTNDIYDALPQTNLTMTLGGPLGNSNSSPGAIVDEREQSKTSSLFLQGARSRHLLPKPPRSTVGTSLEGNTNMAPQVRVARPPAEGRGRNQLLPRYWPRITDQELQQISGDSNSTIVPLFEKMLSASDAGRIGRLVLPKACAEAYFPPISQPEGLPLKIQDVKGKEWVFQFRFWPNNNSRMYVLEGVTPCIQSMQLQAGDTVTFSRMDPEGKLIMGFRKASNSVAMQDTHPSAIHNGGHSSEPFISGVFENLPIISGYSGLLQSLKGSADTHLHALSKQLSSASADISWNKIDKHEGRSRENLLLPSLMVPERKRARNLGSKNKRLHIDSQEALELKLTWEEAQDLLRPPPSAKPSTVMIEDHEFEEYEEPPVLGKRSIFLLRSTGKMKCKNQSSSELLNLILREQEQWTQCDSCSKWRRLPVDVFLPYKWTCADNVWDQIRCSCSVPDELSPRELESLLRMNKEFKKRRVVSSANRPATHENESSGLDALANAAMLGDNATATEPGTTTVAATTTKHPRHRPGCSCIVCIQPPSGKGKHKPSCTCNVCMTVKRRFKTLMLNKKKRQSEREAELANRNHQKTLWDPRDETEVDSTTSRHLSSQLDPSDNETRSANESESKNHCTLADTAKEALDLNSHPGIREEDSQAGSSRVSMMSLLQNASRPLDTYLKQNGLTSLTQEQQQQQQTSSASHAFPQATNESEEQVNNEDQEQCPNPIVEEEHESDGNEQCGDNDDDDDDDDQSLKDPL</sequence>
<reference evidence="12 13" key="1">
    <citation type="journal article" date="2020" name="bioRxiv">
        <title>Sequence and annotation of 42 cannabis genomes reveals extensive copy number variation in cannabinoid synthesis and pathogen resistance genes.</title>
        <authorList>
            <person name="Mckernan K.J."/>
            <person name="Helbert Y."/>
            <person name="Kane L.T."/>
            <person name="Ebling H."/>
            <person name="Zhang L."/>
            <person name="Liu B."/>
            <person name="Eaton Z."/>
            <person name="Mclaughlin S."/>
            <person name="Kingan S."/>
            <person name="Baybayan P."/>
            <person name="Concepcion G."/>
            <person name="Jordan M."/>
            <person name="Riva A."/>
            <person name="Barbazuk W."/>
            <person name="Harkins T."/>
        </authorList>
    </citation>
    <scope>NUCLEOTIDE SEQUENCE [LARGE SCALE GENOMIC DNA]</scope>
    <source>
        <strain evidence="13">cv. Jamaican Lion 4</strain>
        <tissue evidence="12">Leaf</tissue>
    </source>
</reference>
<evidence type="ECO:0000313" key="13">
    <source>
        <dbReference type="Proteomes" id="UP000525078"/>
    </source>
</evidence>
<dbReference type="Gene3D" id="2.40.330.10">
    <property type="entry name" value="DNA-binding pseudobarrel domain"/>
    <property type="match status" value="1"/>
</dbReference>
<gene>
    <name evidence="12" type="ORF">F8388_022022</name>
</gene>